<dbReference type="RefSeq" id="WP_185679036.1">
    <property type="nucleotide sequence ID" value="NZ_JACLAX010000006.1"/>
</dbReference>
<evidence type="ECO:0000313" key="4">
    <source>
        <dbReference type="Proteomes" id="UP000551327"/>
    </source>
</evidence>
<organism evidence="3 4">
    <name type="scientific">Novosphingobium piscinae</name>
    <dbReference type="NCBI Taxonomy" id="1507448"/>
    <lineage>
        <taxon>Bacteria</taxon>
        <taxon>Pseudomonadati</taxon>
        <taxon>Pseudomonadota</taxon>
        <taxon>Alphaproteobacteria</taxon>
        <taxon>Sphingomonadales</taxon>
        <taxon>Sphingomonadaceae</taxon>
        <taxon>Novosphingobium</taxon>
    </lineage>
</organism>
<feature type="signal peptide" evidence="2">
    <location>
        <begin position="1"/>
        <end position="20"/>
    </location>
</feature>
<protein>
    <submittedName>
        <fullName evidence="3">Uncharacterized protein</fullName>
    </submittedName>
</protein>
<feature type="region of interest" description="Disordered" evidence="1">
    <location>
        <begin position="219"/>
        <end position="243"/>
    </location>
</feature>
<accession>A0A7X1FY54</accession>
<dbReference type="AlphaFoldDB" id="A0A7X1FY54"/>
<keyword evidence="2" id="KW-0732">Signal</keyword>
<evidence type="ECO:0000313" key="3">
    <source>
        <dbReference type="EMBL" id="MBC2669154.1"/>
    </source>
</evidence>
<evidence type="ECO:0000256" key="1">
    <source>
        <dbReference type="SAM" id="MobiDB-lite"/>
    </source>
</evidence>
<dbReference type="PRINTS" id="PR01217">
    <property type="entry name" value="PRICHEXTENSN"/>
</dbReference>
<sequence length="359" mass="35807">MWFAHGLALAAVALASPAAAQSGGTGVGSQFELVFWQSVATSEDVGQYEAYLSRYPEGTFAPLARAKIERLRPQSVARASQPAQSQPAPPQPVPTQPVPTQAAAPSPASPSPASPPPAAAPAVATPIMPAPPAVSVAAAPPAPAPAPAIAVAPVAPAPTVAMAPPSAPVAAATPAALPAAAPAPATTPPPVPAPATTPGPAPSPAPAAPLTLAAQLAALAQSQGRTEPAAGASGPTRSLPTAPVLRSAEPVALPARFCSAVERNAFYDERFTPAKDAADENNRKAIAHLQALQRLYDDYGRQGDPDGQNAVAAESKAYQGIAATAYQASAAYEQLFQAMMAVPIADCAPPAPAKGDRPS</sequence>
<proteinExistence type="predicted"/>
<gene>
    <name evidence="3" type="ORF">H7F53_08360</name>
</gene>
<feature type="chain" id="PRO_5031462471" evidence="2">
    <location>
        <begin position="21"/>
        <end position="359"/>
    </location>
</feature>
<feature type="compositionally biased region" description="Pro residues" evidence="1">
    <location>
        <begin position="107"/>
        <end position="119"/>
    </location>
</feature>
<feature type="compositionally biased region" description="Low complexity" evidence="1">
    <location>
        <begin position="73"/>
        <end position="86"/>
    </location>
</feature>
<feature type="compositionally biased region" description="Pro residues" evidence="1">
    <location>
        <begin position="87"/>
        <end position="97"/>
    </location>
</feature>
<feature type="compositionally biased region" description="Pro residues" evidence="1">
    <location>
        <begin position="185"/>
        <end position="207"/>
    </location>
</feature>
<dbReference type="EMBL" id="JACLAX010000006">
    <property type="protein sequence ID" value="MBC2669154.1"/>
    <property type="molecule type" value="Genomic_DNA"/>
</dbReference>
<name>A0A7X1FY54_9SPHN</name>
<dbReference type="Proteomes" id="UP000551327">
    <property type="component" value="Unassembled WGS sequence"/>
</dbReference>
<evidence type="ECO:0000256" key="2">
    <source>
        <dbReference type="SAM" id="SignalP"/>
    </source>
</evidence>
<comment type="caution">
    <text evidence="3">The sequence shown here is derived from an EMBL/GenBank/DDBJ whole genome shotgun (WGS) entry which is preliminary data.</text>
</comment>
<keyword evidence="4" id="KW-1185">Reference proteome</keyword>
<feature type="region of interest" description="Disordered" evidence="1">
    <location>
        <begin position="180"/>
        <end position="207"/>
    </location>
</feature>
<feature type="region of interest" description="Disordered" evidence="1">
    <location>
        <begin position="72"/>
        <end position="120"/>
    </location>
</feature>
<reference evidence="3 4" key="1">
    <citation type="submission" date="2020-08" db="EMBL/GenBank/DDBJ databases">
        <title>The genome sequence of type strain Novosphingobium piscinae KCTC 42194.</title>
        <authorList>
            <person name="Liu Y."/>
        </authorList>
    </citation>
    <scope>NUCLEOTIDE SEQUENCE [LARGE SCALE GENOMIC DNA]</scope>
    <source>
        <strain evidence="3 4">KCTC 42194</strain>
    </source>
</reference>